<dbReference type="Proteomes" id="UP000254266">
    <property type="component" value="Unassembled WGS sequence"/>
</dbReference>
<feature type="region of interest" description="Disordered" evidence="1">
    <location>
        <begin position="189"/>
        <end position="210"/>
    </location>
</feature>
<keyword evidence="3" id="KW-1185">Reference proteome</keyword>
<dbReference type="AlphaFoldDB" id="A0A370D6L3"/>
<feature type="compositionally biased region" description="Basic and acidic residues" evidence="1">
    <location>
        <begin position="197"/>
        <end position="208"/>
    </location>
</feature>
<reference evidence="2 3" key="1">
    <citation type="journal article" date="2018" name="ISME J.">
        <title>Endosymbiont genomes yield clues of tubeworm success.</title>
        <authorList>
            <person name="Li Y."/>
            <person name="Liles M.R."/>
            <person name="Halanych K.M."/>
        </authorList>
    </citation>
    <scope>NUCLEOTIDE SEQUENCE [LARGE SCALE GENOMIC DNA]</scope>
    <source>
        <strain evidence="2">A1464</strain>
    </source>
</reference>
<gene>
    <name evidence="2" type="ORF">DIZ80_16725</name>
</gene>
<organism evidence="2 3">
    <name type="scientific">endosymbiont of Galathealinum brachiosum</name>
    <dbReference type="NCBI Taxonomy" id="2200906"/>
    <lineage>
        <taxon>Bacteria</taxon>
        <taxon>Pseudomonadati</taxon>
        <taxon>Pseudomonadota</taxon>
        <taxon>Gammaproteobacteria</taxon>
        <taxon>sulfur-oxidizing symbionts</taxon>
    </lineage>
</organism>
<comment type="caution">
    <text evidence="2">The sequence shown here is derived from an EMBL/GenBank/DDBJ whole genome shotgun (WGS) entry which is preliminary data.</text>
</comment>
<name>A0A370D6L3_9GAMM</name>
<evidence type="ECO:0000313" key="2">
    <source>
        <dbReference type="EMBL" id="RDH80673.1"/>
    </source>
</evidence>
<proteinExistence type="predicted"/>
<protein>
    <submittedName>
        <fullName evidence="2">Uncharacterized protein</fullName>
    </submittedName>
</protein>
<dbReference type="EMBL" id="QFXC01000014">
    <property type="protein sequence ID" value="RDH80673.1"/>
    <property type="molecule type" value="Genomic_DNA"/>
</dbReference>
<evidence type="ECO:0000256" key="1">
    <source>
        <dbReference type="SAM" id="MobiDB-lite"/>
    </source>
</evidence>
<evidence type="ECO:0000313" key="3">
    <source>
        <dbReference type="Proteomes" id="UP000254266"/>
    </source>
</evidence>
<accession>A0A370D6L3</accession>
<sequence length="258" mass="29514">MYEVIETTSYKFDEKFKGIKRNKPVEIIIETMGWFYARIPVFERPIYVEGVIEVTEADVRPKTPDPISQFSVSTSVKSRNFMKGNVRNSGRPDMYKDYIMTLDLGGPDVPFNIIPLWANFQNNADWRKFETNAKNLAMNSKEELIFQASAIYLDSEVEFNRASIPVGIYVDIIEGDNVVDSFRLEQRPSAKLSSGEGNDKTTHEKLLESKSINKPQKPSAILQGGIFKQKLTKKVQDRRVKQGLLKLRTFNLKKPPVV</sequence>